<keyword evidence="1" id="KW-0418">Kinase</keyword>
<keyword evidence="1" id="KW-0808">Transferase</keyword>
<accession>I7GJG9</accession>
<sequence length="35" mass="3887">MKQVQRGDVIGLKSGTRQAVKPCFVTFKLILLVLV</sequence>
<proteinExistence type="evidence at transcript level"/>
<dbReference type="AlphaFoldDB" id="I7GJG9"/>
<dbReference type="EMBL" id="AB174612">
    <property type="protein sequence ID" value="BAE91674.1"/>
    <property type="molecule type" value="mRNA"/>
</dbReference>
<dbReference type="GO" id="GO:0016301">
    <property type="term" value="F:kinase activity"/>
    <property type="evidence" value="ECO:0007669"/>
    <property type="project" value="UniProtKB-KW"/>
</dbReference>
<evidence type="ECO:0000313" key="1">
    <source>
        <dbReference type="EMBL" id="BAE91674.1"/>
    </source>
</evidence>
<organism evidence="1">
    <name type="scientific">Macaca fascicularis</name>
    <name type="common">Crab-eating macaque</name>
    <name type="synonym">Cynomolgus monkey</name>
    <dbReference type="NCBI Taxonomy" id="9541"/>
    <lineage>
        <taxon>Eukaryota</taxon>
        <taxon>Metazoa</taxon>
        <taxon>Chordata</taxon>
        <taxon>Craniata</taxon>
        <taxon>Vertebrata</taxon>
        <taxon>Euteleostomi</taxon>
        <taxon>Mammalia</taxon>
        <taxon>Eutheria</taxon>
        <taxon>Euarchontoglires</taxon>
        <taxon>Primates</taxon>
        <taxon>Haplorrhini</taxon>
        <taxon>Catarrhini</taxon>
        <taxon>Cercopithecidae</taxon>
        <taxon>Cercopithecinae</taxon>
        <taxon>Macaca</taxon>
    </lineage>
</organism>
<name>I7GJG9_MACFA</name>
<reference evidence="1" key="1">
    <citation type="journal article" date="2007" name="PLoS Biol.">
        <title>Rate of evolution in brain-expressed genes in humans and other primates.</title>
        <authorList>
            <person name="Wang H.-Y."/>
            <person name="Chien H.-C."/>
            <person name="Osada N."/>
            <person name="Hashimoto K."/>
            <person name="Sugano S."/>
            <person name="Gojobori T."/>
            <person name="Chou C.-K."/>
            <person name="Tsai S.-F."/>
            <person name="Wu C.-I."/>
            <person name="Shen C.-K.J."/>
        </authorList>
    </citation>
    <scope>NUCLEOTIDE SEQUENCE</scope>
</reference>
<protein>
    <submittedName>
        <fullName evidence="1">Macaca fascicularis brain cDNA clone: QtrA-18251, similar to human unc-51-like kinase 2 (C. elegans) (ULK2), mRNA, RefSeq: NM_014683.2</fullName>
    </submittedName>
</protein>